<dbReference type="PANTHER" id="PTHR32472">
    <property type="entry name" value="DNA REPAIR PROTEIN RADA"/>
    <property type="match status" value="1"/>
</dbReference>
<keyword evidence="3 11" id="KW-0227">DNA damage</keyword>
<dbReference type="Pfam" id="PF18073">
    <property type="entry name" value="Zn_ribbon_LapB"/>
    <property type="match status" value="1"/>
</dbReference>
<keyword evidence="2 11" id="KW-0547">Nucleotide-binding</keyword>
<keyword evidence="7 11" id="KW-0067">ATP-binding</keyword>
<dbReference type="InterPro" id="IPR041166">
    <property type="entry name" value="Rubredoxin_2"/>
</dbReference>
<dbReference type="NCBIfam" id="TIGR00416">
    <property type="entry name" value="sms"/>
    <property type="match status" value="1"/>
</dbReference>
<dbReference type="PANTHER" id="PTHR32472:SF10">
    <property type="entry name" value="DNA REPAIR PROTEIN RADA-LIKE PROTEIN"/>
    <property type="match status" value="1"/>
</dbReference>
<keyword evidence="8 11" id="KW-0346">Stress response</keyword>
<evidence type="ECO:0000256" key="12">
    <source>
        <dbReference type="NCBIfam" id="TIGR00416"/>
    </source>
</evidence>
<comment type="function">
    <text evidence="13">DNA-dependent ATPase involved in processing of recombination intermediates, plays a role in repairing DNA breaks. Stimulates the branch migration of RecA-mediated strand transfer reactions, allowing the 3' invading strand to extend heteroduplex DNA faster. Binds ssDNA in the presence of ADP but not other nucleotides, has ATPase activity that is stimulated by ssDNA and various branched DNA structures, but inhibited by SSB. Does not have RecA's homology-searching function.</text>
</comment>
<protein>
    <recommendedName>
        <fullName evidence="11 12">DNA repair protein RadA</fullName>
    </recommendedName>
</protein>
<dbReference type="SUPFAM" id="SSF54211">
    <property type="entry name" value="Ribosomal protein S5 domain 2-like"/>
    <property type="match status" value="1"/>
</dbReference>
<feature type="domain" description="RecA family profile 1" evidence="15">
    <location>
        <begin position="70"/>
        <end position="218"/>
    </location>
</feature>
<dbReference type="InterPro" id="IPR003593">
    <property type="entry name" value="AAA+_ATPase"/>
</dbReference>
<dbReference type="PRINTS" id="PR01874">
    <property type="entry name" value="DNAREPAIRADA"/>
</dbReference>
<feature type="binding site" evidence="11">
    <location>
        <begin position="99"/>
        <end position="106"/>
    </location>
    <ligand>
        <name>ATP</name>
        <dbReference type="ChEBI" id="CHEBI:30616"/>
    </ligand>
</feature>
<evidence type="ECO:0000256" key="10">
    <source>
        <dbReference type="ARBA" id="ARBA00023204"/>
    </source>
</evidence>
<dbReference type="Gene3D" id="3.30.230.10">
    <property type="match status" value="1"/>
</dbReference>
<dbReference type="SMART" id="SM00382">
    <property type="entry name" value="AAA"/>
    <property type="match status" value="1"/>
</dbReference>
<evidence type="ECO:0000256" key="4">
    <source>
        <dbReference type="ARBA" id="ARBA00022771"/>
    </source>
</evidence>
<evidence type="ECO:0000259" key="15">
    <source>
        <dbReference type="PROSITE" id="PS50162"/>
    </source>
</evidence>
<dbReference type="InterPro" id="IPR020568">
    <property type="entry name" value="Ribosomal_Su5_D2-typ_SF"/>
</dbReference>
<dbReference type="Pfam" id="PF13541">
    <property type="entry name" value="ChlI"/>
    <property type="match status" value="1"/>
</dbReference>
<dbReference type="HAMAP" id="MF_01498">
    <property type="entry name" value="RadA_bact"/>
    <property type="match status" value="1"/>
</dbReference>
<evidence type="ECO:0000256" key="1">
    <source>
        <dbReference type="ARBA" id="ARBA00022723"/>
    </source>
</evidence>
<accession>A0ABP7QJH5</accession>
<dbReference type="Gene3D" id="3.40.50.300">
    <property type="entry name" value="P-loop containing nucleotide triphosphate hydrolases"/>
    <property type="match status" value="1"/>
</dbReference>
<evidence type="ECO:0000256" key="7">
    <source>
        <dbReference type="ARBA" id="ARBA00022840"/>
    </source>
</evidence>
<evidence type="ECO:0000256" key="6">
    <source>
        <dbReference type="ARBA" id="ARBA00022833"/>
    </source>
</evidence>
<comment type="caution">
    <text evidence="16">The sequence shown here is derived from an EMBL/GenBank/DDBJ whole genome shotgun (WGS) entry which is preliminary data.</text>
</comment>
<keyword evidence="6 13" id="KW-0862">Zinc</keyword>
<evidence type="ECO:0000313" key="17">
    <source>
        <dbReference type="Proteomes" id="UP001501081"/>
    </source>
</evidence>
<proteinExistence type="inferred from homology"/>
<dbReference type="RefSeq" id="WP_316762806.1">
    <property type="nucleotide sequence ID" value="NZ_BAABAK010000020.1"/>
</dbReference>
<keyword evidence="5" id="KW-0378">Hydrolase</keyword>
<dbReference type="Proteomes" id="UP001501081">
    <property type="component" value="Unassembled WGS sequence"/>
</dbReference>
<dbReference type="InterPro" id="IPR020588">
    <property type="entry name" value="RecA_ATP-bd"/>
</dbReference>
<evidence type="ECO:0000256" key="13">
    <source>
        <dbReference type="RuleBase" id="RU003555"/>
    </source>
</evidence>
<keyword evidence="4 13" id="KW-0863">Zinc-finger</keyword>
<keyword evidence="9 11" id="KW-0238">DNA-binding</keyword>
<feature type="compositionally biased region" description="Basic and acidic residues" evidence="14">
    <location>
        <begin position="61"/>
        <end position="74"/>
    </location>
</feature>
<evidence type="ECO:0000256" key="5">
    <source>
        <dbReference type="ARBA" id="ARBA00022801"/>
    </source>
</evidence>
<keyword evidence="10 11" id="KW-0234">DNA repair</keyword>
<evidence type="ECO:0000256" key="3">
    <source>
        <dbReference type="ARBA" id="ARBA00022763"/>
    </source>
</evidence>
<dbReference type="SUPFAM" id="SSF52540">
    <property type="entry name" value="P-loop containing nucleoside triphosphate hydrolases"/>
    <property type="match status" value="1"/>
</dbReference>
<dbReference type="InterPro" id="IPR014721">
    <property type="entry name" value="Ribsml_uS5_D2-typ_fold_subgr"/>
</dbReference>
<keyword evidence="1 11" id="KW-0479">Metal-binding</keyword>
<feature type="region of interest" description="Lon-protease-like" evidence="11">
    <location>
        <begin position="354"/>
        <end position="458"/>
    </location>
</feature>
<comment type="function">
    <text evidence="11">Plays a role in repairing double-strand DNA breaks, probably involving stabilizing or processing branched DNA or blocked replication forks.</text>
</comment>
<dbReference type="InterPro" id="IPR027417">
    <property type="entry name" value="P-loop_NTPase"/>
</dbReference>
<evidence type="ECO:0000256" key="11">
    <source>
        <dbReference type="HAMAP-Rule" id="MF_01498"/>
    </source>
</evidence>
<feature type="region of interest" description="Disordered" evidence="14">
    <location>
        <begin position="51"/>
        <end position="74"/>
    </location>
</feature>
<dbReference type="CDD" id="cd01121">
    <property type="entry name" value="RadA_SMS_N"/>
    <property type="match status" value="1"/>
</dbReference>
<evidence type="ECO:0000256" key="8">
    <source>
        <dbReference type="ARBA" id="ARBA00023016"/>
    </source>
</evidence>
<evidence type="ECO:0000256" key="9">
    <source>
        <dbReference type="ARBA" id="ARBA00023125"/>
    </source>
</evidence>
<dbReference type="EMBL" id="BAABAK010000020">
    <property type="protein sequence ID" value="GAA3983620.1"/>
    <property type="molecule type" value="Genomic_DNA"/>
</dbReference>
<gene>
    <name evidence="11 16" type="primary">radA</name>
    <name evidence="16" type="ORF">GCM10022246_39340</name>
</gene>
<dbReference type="PROSITE" id="PS50162">
    <property type="entry name" value="RECA_2"/>
    <property type="match status" value="1"/>
</dbReference>
<evidence type="ECO:0000256" key="14">
    <source>
        <dbReference type="SAM" id="MobiDB-lite"/>
    </source>
</evidence>
<comment type="domain">
    <text evidence="11">The middle region has homology to RecA with ATPase motifs including the RadA KNRFG motif, while the C-terminus is homologous to Lon protease.</text>
</comment>
<evidence type="ECO:0000256" key="2">
    <source>
        <dbReference type="ARBA" id="ARBA00022741"/>
    </source>
</evidence>
<comment type="similarity">
    <text evidence="11 13">Belongs to the RecA family. RadA subfamily.</text>
</comment>
<dbReference type="Pfam" id="PF13481">
    <property type="entry name" value="AAA_25"/>
    <property type="match status" value="1"/>
</dbReference>
<reference evidence="17" key="1">
    <citation type="journal article" date="2019" name="Int. J. Syst. Evol. Microbiol.">
        <title>The Global Catalogue of Microorganisms (GCM) 10K type strain sequencing project: providing services to taxonomists for standard genome sequencing and annotation.</title>
        <authorList>
            <consortium name="The Broad Institute Genomics Platform"/>
            <consortium name="The Broad Institute Genome Sequencing Center for Infectious Disease"/>
            <person name="Wu L."/>
            <person name="Ma J."/>
        </authorList>
    </citation>
    <scope>NUCLEOTIDE SEQUENCE [LARGE SCALE GENOMIC DNA]</scope>
    <source>
        <strain evidence="17">JCM 17338</strain>
    </source>
</reference>
<evidence type="ECO:0000313" key="16">
    <source>
        <dbReference type="EMBL" id="GAA3983620.1"/>
    </source>
</evidence>
<feature type="short sequence motif" description="RadA KNRFG motif" evidence="11">
    <location>
        <begin position="255"/>
        <end position="259"/>
    </location>
</feature>
<name>A0ABP7QJH5_9SPHI</name>
<sequence length="458" mass="50305">MAKTKTAYFCQSCGYESAKWLGKCPSCNQWNTFVEEIVEKSSTSIPTWKTEATSRKLSKPSKVDEIQSSTERRIPTGDKELDRVLGGGLVEGSLILIGGEPGIGKSTLMLQLALNLKGKKLLYISGEESEQQIKMRAERIKESPSSDCYILTETSTQNIFKQIEILEPEIVVVDSIQTLHSAHIDSTPGSVSQVRECTAELLRFAKETGTPVFLIGHITKDGAIAGPKILEHMVDTVLQFEGDRHHVYRILRSIKNRFGAAAELGIYEMQGSGLREVSNPSEILLSQRDEELSGIAIAAMLEGARPMLIETQALVSSAAYGNPQRSATGFDTRRMNMLLAVLEKRCGFRLSAQDVFLNIAGGIRVEDPAIDLAVLIAIISSHQDIAVSSKNCFAAEVGLSGEIRAVNRIEQRIAEADKLGFESIYISKYNLKGIALEKYNIEIKAVSKIEEVFSLIFG</sequence>
<organism evidence="16 17">
    <name type="scientific">Pedobacter ginsengiterrae</name>
    <dbReference type="NCBI Taxonomy" id="871696"/>
    <lineage>
        <taxon>Bacteria</taxon>
        <taxon>Pseudomonadati</taxon>
        <taxon>Bacteroidota</taxon>
        <taxon>Sphingobacteriia</taxon>
        <taxon>Sphingobacteriales</taxon>
        <taxon>Sphingobacteriaceae</taxon>
        <taxon>Pedobacter</taxon>
    </lineage>
</organism>
<dbReference type="InterPro" id="IPR004504">
    <property type="entry name" value="DNA_repair_RadA"/>
</dbReference>
<keyword evidence="17" id="KW-1185">Reference proteome</keyword>